<dbReference type="InterPro" id="IPR010666">
    <property type="entry name" value="Znf_GRF"/>
</dbReference>
<sequence length="143" mass="16209">MNRSGSNQSASRSNGSSHTNPMEYTSTGESGVVRTCLCGFEVVVRTSWTNSNPGRRFRGCPGDNGSYCRVFQWVDPPMCRRAKEIIPDLLSRINDQERQLNEYRQSNFKKAALESKLLTYRLMAVVVGSDVYLRNMIPSFLRC</sequence>
<evidence type="ECO:0000313" key="7">
    <source>
        <dbReference type="EMBL" id="KAL0404488.1"/>
    </source>
</evidence>
<feature type="domain" description="GRF-type" evidence="6">
    <location>
        <begin position="36"/>
        <end position="77"/>
    </location>
</feature>
<dbReference type="PROSITE" id="PS51999">
    <property type="entry name" value="ZF_GRF"/>
    <property type="match status" value="1"/>
</dbReference>
<reference evidence="7" key="1">
    <citation type="submission" date="2020-06" db="EMBL/GenBank/DDBJ databases">
        <authorList>
            <person name="Li T."/>
            <person name="Hu X."/>
            <person name="Zhang T."/>
            <person name="Song X."/>
            <person name="Zhang H."/>
            <person name="Dai N."/>
            <person name="Sheng W."/>
            <person name="Hou X."/>
            <person name="Wei L."/>
        </authorList>
    </citation>
    <scope>NUCLEOTIDE SEQUENCE</scope>
    <source>
        <strain evidence="7">G02</strain>
        <tissue evidence="7">Leaf</tissue>
    </source>
</reference>
<feature type="region of interest" description="Disordered" evidence="5">
    <location>
        <begin position="1"/>
        <end position="26"/>
    </location>
</feature>
<organism evidence="7">
    <name type="scientific">Sesamum radiatum</name>
    <name type="common">Black benniseed</name>
    <dbReference type="NCBI Taxonomy" id="300843"/>
    <lineage>
        <taxon>Eukaryota</taxon>
        <taxon>Viridiplantae</taxon>
        <taxon>Streptophyta</taxon>
        <taxon>Embryophyta</taxon>
        <taxon>Tracheophyta</taxon>
        <taxon>Spermatophyta</taxon>
        <taxon>Magnoliopsida</taxon>
        <taxon>eudicotyledons</taxon>
        <taxon>Gunneridae</taxon>
        <taxon>Pentapetalae</taxon>
        <taxon>asterids</taxon>
        <taxon>lamiids</taxon>
        <taxon>Lamiales</taxon>
        <taxon>Pedaliaceae</taxon>
        <taxon>Sesamum</taxon>
    </lineage>
</organism>
<name>A0AAW2THZ5_SESRA</name>
<comment type="caution">
    <text evidence="7">The sequence shown here is derived from an EMBL/GenBank/DDBJ whole genome shotgun (WGS) entry which is preliminary data.</text>
</comment>
<dbReference type="PANTHER" id="PTHR33248">
    <property type="entry name" value="ZINC ION-BINDING PROTEIN"/>
    <property type="match status" value="1"/>
</dbReference>
<feature type="compositionally biased region" description="Low complexity" evidence="5">
    <location>
        <begin position="1"/>
        <end position="17"/>
    </location>
</feature>
<proteinExistence type="predicted"/>
<keyword evidence="3" id="KW-0862">Zinc</keyword>
<evidence type="ECO:0000256" key="3">
    <source>
        <dbReference type="ARBA" id="ARBA00022833"/>
    </source>
</evidence>
<dbReference type="Pfam" id="PF06839">
    <property type="entry name" value="Zn_ribbon_GRF"/>
    <property type="match status" value="1"/>
</dbReference>
<evidence type="ECO:0000256" key="2">
    <source>
        <dbReference type="ARBA" id="ARBA00022771"/>
    </source>
</evidence>
<evidence type="ECO:0000256" key="1">
    <source>
        <dbReference type="ARBA" id="ARBA00022723"/>
    </source>
</evidence>
<gene>
    <name evidence="7" type="ORF">Sradi_2089600</name>
</gene>
<dbReference type="GO" id="GO:0008270">
    <property type="term" value="F:zinc ion binding"/>
    <property type="evidence" value="ECO:0007669"/>
    <property type="project" value="UniProtKB-KW"/>
</dbReference>
<evidence type="ECO:0000256" key="4">
    <source>
        <dbReference type="PROSITE-ProRule" id="PRU01343"/>
    </source>
</evidence>
<keyword evidence="2 4" id="KW-0863">Zinc-finger</keyword>
<evidence type="ECO:0000259" key="6">
    <source>
        <dbReference type="PROSITE" id="PS51999"/>
    </source>
</evidence>
<protein>
    <recommendedName>
        <fullName evidence="6">GRF-type domain-containing protein</fullName>
    </recommendedName>
</protein>
<accession>A0AAW2THZ5</accession>
<reference evidence="7" key="2">
    <citation type="journal article" date="2024" name="Plant">
        <title>Genomic evolution and insights into agronomic trait innovations of Sesamum species.</title>
        <authorList>
            <person name="Miao H."/>
            <person name="Wang L."/>
            <person name="Qu L."/>
            <person name="Liu H."/>
            <person name="Sun Y."/>
            <person name="Le M."/>
            <person name="Wang Q."/>
            <person name="Wei S."/>
            <person name="Zheng Y."/>
            <person name="Lin W."/>
            <person name="Duan Y."/>
            <person name="Cao H."/>
            <person name="Xiong S."/>
            <person name="Wang X."/>
            <person name="Wei L."/>
            <person name="Li C."/>
            <person name="Ma Q."/>
            <person name="Ju M."/>
            <person name="Zhao R."/>
            <person name="Li G."/>
            <person name="Mu C."/>
            <person name="Tian Q."/>
            <person name="Mei H."/>
            <person name="Zhang T."/>
            <person name="Gao T."/>
            <person name="Zhang H."/>
        </authorList>
    </citation>
    <scope>NUCLEOTIDE SEQUENCE</scope>
    <source>
        <strain evidence="7">G02</strain>
    </source>
</reference>
<dbReference type="AlphaFoldDB" id="A0AAW2THZ5"/>
<dbReference type="EMBL" id="JACGWJ010000008">
    <property type="protein sequence ID" value="KAL0404488.1"/>
    <property type="molecule type" value="Genomic_DNA"/>
</dbReference>
<keyword evidence="1" id="KW-0479">Metal-binding</keyword>
<evidence type="ECO:0000256" key="5">
    <source>
        <dbReference type="SAM" id="MobiDB-lite"/>
    </source>
</evidence>